<dbReference type="EMBL" id="SIXH01000166">
    <property type="protein sequence ID" value="TBO58087.1"/>
    <property type="molecule type" value="Genomic_DNA"/>
</dbReference>
<dbReference type="InterPro" id="IPR025295">
    <property type="entry name" value="eCIS_core_dom"/>
</dbReference>
<dbReference type="Pfam" id="PF13699">
    <property type="entry name" value="eCIS_core"/>
    <property type="match status" value="1"/>
</dbReference>
<evidence type="ECO:0000259" key="1">
    <source>
        <dbReference type="Pfam" id="PF13699"/>
    </source>
</evidence>
<dbReference type="SUPFAM" id="SSF89372">
    <property type="entry name" value="Fucose-specific lectin"/>
    <property type="match status" value="1"/>
</dbReference>
<reference evidence="2 3" key="1">
    <citation type="submission" date="2019-02" db="EMBL/GenBank/DDBJ databases">
        <title>Draft Genome Sequence of Streptomyces sp. AM-2504, identified by 16S rRNA comparative analysis as a Streptomyces Kasugaensis strain.</title>
        <authorList>
            <person name="Napolioni V."/>
            <person name="Giuliodori A.M."/>
            <person name="Spurio R."/>
            <person name="Fabbretti A."/>
        </authorList>
    </citation>
    <scope>NUCLEOTIDE SEQUENCE [LARGE SCALE GENOMIC DNA]</scope>
    <source>
        <strain evidence="2 3">AM-2504</strain>
    </source>
</reference>
<proteinExistence type="predicted"/>
<accession>A0A4Q9HSS5</accession>
<sequence length="911" mass="100350">MVISVPVVHDLVARRVRKELGGGVALEQEVRSWLEGSFGVDIGQVRIHTGAKADGLARAFGAEAFTVGADIFFRDGCFNPGSGMGRWLLAHEVAHAVQQGGGSGAADAERVQPYDDLSEYAADEAATLVVSGRKMPGPAAAPQRLTDAATMLVQCHSSWEHRMLGDCNTNSLDVVAKSLNKSQGDSGAFLNKLRQLLLLWQTDPESVTEAQMHEHFPDIRAIRMQGSGLLVTYGELNTLADYLPQPAVLDAQPRSILLPILQSVRQEAFNKIGAAWLLNAPGLFFDYGVIKWSFAGWAEKIVETSGLDYLTRDVGVEGVGHYSGLLARNACHFAPYSWHRWYQFHMISRDYAMKSWQAGEGSNGENRYKAWLYHGYADHFLQDSFAAGHLVNKTSVMQWFVEWVADKWIPTGDWEQIQTMTTALQPGLAPRSMYTSWPYTGTVKDPETGQEMSTYEARRAASGVSGSDLGTAYSNYLTFLTNSVTQMSTAAVHDYYNDQSLWVSSPARTAPYQIWGDDTLLKSGDGVRIASETAKMSQQAIFNILANGNHGGLTPETIRDQFPTKAGTNSSSVIDLQDWQASVHDRAVNELFGSAYQRIRYAFAWTFAPRLGKVSLDDNIPARHPVHHWIRRGSNNWYEAPSPRWGASTAPTLCEYNSKLYAAFAAPDGTLVWNRYSAGQWEWEIPQPLGPAGQSFASNFAPTLTVWNNRLYCAYIDRGDRTIRLNYYNGSVWSTPEQVPGTGSSIDSMTPALAGIGNSLFLVFRGVEGAGSTNFKELTIFGWGAAQSIPDWNTASPVAACGVNGFLRVARRGIEFRINVATRQYSEWVKTQSGNIDVWRTQAGPAMATDGSQLWMAYFGPDRHVHVGRGTASPAGSTSWAHDFSITEDYSMPEAPGLAYSDGQIHVMFRY</sequence>
<organism evidence="2 3">
    <name type="scientific">Streptomyces kasugaensis</name>
    <dbReference type="NCBI Taxonomy" id="1946"/>
    <lineage>
        <taxon>Bacteria</taxon>
        <taxon>Bacillati</taxon>
        <taxon>Actinomycetota</taxon>
        <taxon>Actinomycetes</taxon>
        <taxon>Kitasatosporales</taxon>
        <taxon>Streptomycetaceae</taxon>
        <taxon>Streptomyces</taxon>
    </lineage>
</organism>
<comment type="caution">
    <text evidence="2">The sequence shown here is derived from an EMBL/GenBank/DDBJ whole genome shotgun (WGS) entry which is preliminary data.</text>
</comment>
<evidence type="ECO:0000313" key="3">
    <source>
        <dbReference type="Proteomes" id="UP000292452"/>
    </source>
</evidence>
<protein>
    <submittedName>
        <fullName evidence="2">DUF4157 domain-containing protein</fullName>
    </submittedName>
</protein>
<gene>
    <name evidence="2" type="ORF">EYS09_19330</name>
</gene>
<evidence type="ECO:0000313" key="2">
    <source>
        <dbReference type="EMBL" id="TBO58087.1"/>
    </source>
</evidence>
<feature type="domain" description="eCIS core" evidence="1">
    <location>
        <begin position="26"/>
        <end position="102"/>
    </location>
</feature>
<dbReference type="Proteomes" id="UP000292452">
    <property type="component" value="Unassembled WGS sequence"/>
</dbReference>
<dbReference type="AlphaFoldDB" id="A0A4Q9HSS5"/>
<keyword evidence="3" id="KW-1185">Reference proteome</keyword>
<name>A0A4Q9HSS5_STRKA</name>